<accession>U6GMM4</accession>
<name>U6GMM4_EIMAC</name>
<dbReference type="GO" id="GO:0016020">
    <property type="term" value="C:membrane"/>
    <property type="evidence" value="ECO:0007669"/>
    <property type="project" value="UniProtKB-SubCell"/>
</dbReference>
<comment type="similarity">
    <text evidence="2">Belongs to the CTL (choline transporter-like) family.</text>
</comment>
<gene>
    <name evidence="9" type="ORF">EAH_00061330</name>
</gene>
<dbReference type="PANTHER" id="PTHR12385:SF14">
    <property type="entry name" value="CHOLINE TRANSPORTER-LIKE 2"/>
    <property type="match status" value="1"/>
</dbReference>
<organism evidence="9 10">
    <name type="scientific">Eimeria acervulina</name>
    <name type="common">Coccidian parasite</name>
    <dbReference type="NCBI Taxonomy" id="5801"/>
    <lineage>
        <taxon>Eukaryota</taxon>
        <taxon>Sar</taxon>
        <taxon>Alveolata</taxon>
        <taxon>Apicomplexa</taxon>
        <taxon>Conoidasida</taxon>
        <taxon>Coccidia</taxon>
        <taxon>Eucoccidiorida</taxon>
        <taxon>Eimeriorina</taxon>
        <taxon>Eimeriidae</taxon>
        <taxon>Eimeria</taxon>
    </lineage>
</organism>
<evidence type="ECO:0000256" key="3">
    <source>
        <dbReference type="ARBA" id="ARBA00022692"/>
    </source>
</evidence>
<dbReference type="Proteomes" id="UP000018050">
    <property type="component" value="Unassembled WGS sequence"/>
</dbReference>
<keyword evidence="3 8" id="KW-0812">Transmembrane</keyword>
<dbReference type="GO" id="GO:0022857">
    <property type="term" value="F:transmembrane transporter activity"/>
    <property type="evidence" value="ECO:0007669"/>
    <property type="project" value="InterPro"/>
</dbReference>
<evidence type="ECO:0000256" key="5">
    <source>
        <dbReference type="ARBA" id="ARBA00023136"/>
    </source>
</evidence>
<keyword evidence="10" id="KW-1185">Reference proteome</keyword>
<evidence type="ECO:0000313" key="10">
    <source>
        <dbReference type="Proteomes" id="UP000018050"/>
    </source>
</evidence>
<dbReference type="InterPro" id="IPR007603">
    <property type="entry name" value="Choline_transptr-like"/>
</dbReference>
<proteinExistence type="inferred from homology"/>
<reference evidence="9" key="2">
    <citation type="submission" date="2013-10" db="EMBL/GenBank/DDBJ databases">
        <authorList>
            <person name="Aslett M."/>
        </authorList>
    </citation>
    <scope>NUCLEOTIDE SEQUENCE</scope>
    <source>
        <strain evidence="9">Houghton</strain>
    </source>
</reference>
<evidence type="ECO:0000256" key="1">
    <source>
        <dbReference type="ARBA" id="ARBA00004141"/>
    </source>
</evidence>
<feature type="transmembrane region" description="Helical" evidence="8">
    <location>
        <begin position="257"/>
        <end position="279"/>
    </location>
</feature>
<keyword evidence="6" id="KW-0325">Glycoprotein</keyword>
<comment type="subcellular location">
    <subcellularLocation>
        <location evidence="1">Membrane</location>
        <topology evidence="1">Multi-pass membrane protein</topology>
    </subcellularLocation>
</comment>
<evidence type="ECO:0000256" key="2">
    <source>
        <dbReference type="ARBA" id="ARBA00007168"/>
    </source>
</evidence>
<dbReference type="RefSeq" id="XP_013248818.1">
    <property type="nucleotide sequence ID" value="XM_013393364.1"/>
</dbReference>
<protein>
    <submittedName>
        <fullName evidence="9">Uncharacterized protein</fullName>
    </submittedName>
</protein>
<evidence type="ECO:0000256" key="8">
    <source>
        <dbReference type="SAM" id="Phobius"/>
    </source>
</evidence>
<dbReference type="OMA" id="PICMAEC"/>
<feature type="transmembrane region" description="Helical" evidence="8">
    <location>
        <begin position="74"/>
        <end position="93"/>
    </location>
</feature>
<feature type="region of interest" description="Disordered" evidence="7">
    <location>
        <begin position="1"/>
        <end position="34"/>
    </location>
</feature>
<evidence type="ECO:0000313" key="9">
    <source>
        <dbReference type="EMBL" id="CDI81471.1"/>
    </source>
</evidence>
<dbReference type="AlphaFoldDB" id="U6GMM4"/>
<feature type="region of interest" description="Disordered" evidence="7">
    <location>
        <begin position="45"/>
        <end position="64"/>
    </location>
</feature>
<feature type="transmembrane region" description="Helical" evidence="8">
    <location>
        <begin position="228"/>
        <end position="250"/>
    </location>
</feature>
<evidence type="ECO:0000256" key="7">
    <source>
        <dbReference type="SAM" id="MobiDB-lite"/>
    </source>
</evidence>
<evidence type="ECO:0000256" key="6">
    <source>
        <dbReference type="ARBA" id="ARBA00023180"/>
    </source>
</evidence>
<sequence>MQATGSPNEYSSTPFGMAPQGYPMAASYHPQDGPSQLPGSVMQETRCGGADPASTVAMGSAETEPKRRVTDQNWLAFFSAFMLFCLFFVVLAFTEGSPSRLYKGMNYQGKTCGVDPEVRDLPYLYFPLDPRESFASIMINDGRCVAKCPTEEDVENGLTIPTPIRETSIDAARTSAITAEYLLLSPAYAATLMADAYCIPLDPSLRSQLVPALNNTSRQLQFAVGSFVNSWGCVFGYLFLAVFVSLAFSASIRLAPGLLFGVAAAGSIGLAFLAGGSLIKNGFSGVLDQDKGNFYSLDYALAMFVGFALLAVGCFLLAALVVARRAVVTALRVMECTSQALGDMQQVFLTPLFFSAAGQVGATEVRSEEACLLALFAAVSVGMPIMHQGSLT</sequence>
<dbReference type="PANTHER" id="PTHR12385">
    <property type="entry name" value="CHOLINE TRANSPORTER-LIKE (SLC FAMILY 44)"/>
    <property type="match status" value="1"/>
</dbReference>
<dbReference type="GeneID" id="25274203"/>
<keyword evidence="5 8" id="KW-0472">Membrane</keyword>
<evidence type="ECO:0000256" key="4">
    <source>
        <dbReference type="ARBA" id="ARBA00022989"/>
    </source>
</evidence>
<dbReference type="VEuPathDB" id="ToxoDB:EAH_00061330"/>
<reference evidence="9" key="1">
    <citation type="submission" date="2013-10" db="EMBL/GenBank/DDBJ databases">
        <title>Genomic analysis of the causative agents of coccidiosis in chickens.</title>
        <authorList>
            <person name="Reid A.J."/>
            <person name="Blake D."/>
            <person name="Billington K."/>
            <person name="Browne H."/>
            <person name="Dunn M."/>
            <person name="Hung S."/>
            <person name="Kawahara F."/>
            <person name="Miranda-Saavedra D."/>
            <person name="Mourier T."/>
            <person name="Nagra H."/>
            <person name="Otto T.D."/>
            <person name="Rawlings N."/>
            <person name="Sanchez A."/>
            <person name="Sanders M."/>
            <person name="Subramaniam C."/>
            <person name="Tay Y."/>
            <person name="Dear P."/>
            <person name="Doerig C."/>
            <person name="Gruber A."/>
            <person name="Parkinson J."/>
            <person name="Shirley M."/>
            <person name="Wan K.L."/>
            <person name="Berriman M."/>
            <person name="Tomley F."/>
            <person name="Pain A."/>
        </authorList>
    </citation>
    <scope>NUCLEOTIDE SEQUENCE</scope>
    <source>
        <strain evidence="9">Houghton</strain>
    </source>
</reference>
<feature type="compositionally biased region" description="Polar residues" evidence="7">
    <location>
        <begin position="1"/>
        <end position="14"/>
    </location>
</feature>
<keyword evidence="4 8" id="KW-1133">Transmembrane helix</keyword>
<dbReference type="EMBL" id="HG671657">
    <property type="protein sequence ID" value="CDI81471.1"/>
    <property type="molecule type" value="Genomic_DNA"/>
</dbReference>
<dbReference type="OrthoDB" id="420519at2759"/>
<feature type="transmembrane region" description="Helical" evidence="8">
    <location>
        <begin position="299"/>
        <end position="322"/>
    </location>
</feature>